<evidence type="ECO:0000313" key="2">
    <source>
        <dbReference type="EMBL" id="KAK6539757.1"/>
    </source>
</evidence>
<evidence type="ECO:0000313" key="3">
    <source>
        <dbReference type="Proteomes" id="UP001365542"/>
    </source>
</evidence>
<feature type="signal peptide" evidence="1">
    <location>
        <begin position="1"/>
        <end position="24"/>
    </location>
</feature>
<dbReference type="AlphaFoldDB" id="A0AAV9XDR8"/>
<reference evidence="2 3" key="1">
    <citation type="submission" date="2019-10" db="EMBL/GenBank/DDBJ databases">
        <authorList>
            <person name="Palmer J.M."/>
        </authorList>
    </citation>
    <scope>NUCLEOTIDE SEQUENCE [LARGE SCALE GENOMIC DNA]</scope>
    <source>
        <strain evidence="2 3">TWF694</strain>
    </source>
</reference>
<dbReference type="EMBL" id="JAVHJO010000006">
    <property type="protein sequence ID" value="KAK6539757.1"/>
    <property type="molecule type" value="Genomic_DNA"/>
</dbReference>
<keyword evidence="3" id="KW-1185">Reference proteome</keyword>
<evidence type="ECO:0000256" key="1">
    <source>
        <dbReference type="SAM" id="SignalP"/>
    </source>
</evidence>
<sequence length="408" mass="44004">MLVPRLNTLAICVFALGLISFSLARTVITSETCTTKYCAHPIGGVSRTTRTIHTTGRYIITKTRTIVKARTTKTTTKTTTVHPTTTFTVSTVYFGTTIFTTTLHLETDITSFITITAHADITTKTVTPATRTVAAPSGFTAIADDPANDPKKFSPLPVWRRSAAPVAAPNAQSYPTAVTCIKTILTKTGTSDLWKTSTSAPLAVTKISWKTITGSTVQKVFTLSNARSITTTVLASRVIWTTVHFVDTTTTTAYSTTVTTAAATPLYYAACGPKNRIPPPEERSYSNAAGVGPTQDEINTGFVISMDNNENDYGCCVRCLTLPASQGKCLGSVYNYIGPWGDTCPFNNPDCDPPVFDNISRCFLILEGTPGVCSRHTYQLMSWTDTDPPVIISNGPSCARWKRKALSS</sequence>
<accession>A0AAV9XDR8</accession>
<name>A0AAV9XDR8_9PEZI</name>
<gene>
    <name evidence="2" type="ORF">TWF694_009953</name>
</gene>
<comment type="caution">
    <text evidence="2">The sequence shown here is derived from an EMBL/GenBank/DDBJ whole genome shotgun (WGS) entry which is preliminary data.</text>
</comment>
<organism evidence="2 3">
    <name type="scientific">Orbilia ellipsospora</name>
    <dbReference type="NCBI Taxonomy" id="2528407"/>
    <lineage>
        <taxon>Eukaryota</taxon>
        <taxon>Fungi</taxon>
        <taxon>Dikarya</taxon>
        <taxon>Ascomycota</taxon>
        <taxon>Pezizomycotina</taxon>
        <taxon>Orbiliomycetes</taxon>
        <taxon>Orbiliales</taxon>
        <taxon>Orbiliaceae</taxon>
        <taxon>Orbilia</taxon>
    </lineage>
</organism>
<feature type="chain" id="PRO_5043519221" evidence="1">
    <location>
        <begin position="25"/>
        <end position="408"/>
    </location>
</feature>
<protein>
    <submittedName>
        <fullName evidence="2">Uncharacterized protein</fullName>
    </submittedName>
</protein>
<proteinExistence type="predicted"/>
<dbReference type="Proteomes" id="UP001365542">
    <property type="component" value="Unassembled WGS sequence"/>
</dbReference>
<keyword evidence="1" id="KW-0732">Signal</keyword>